<evidence type="ECO:0000256" key="5">
    <source>
        <dbReference type="ARBA" id="ARBA00023136"/>
    </source>
</evidence>
<dbReference type="Pfam" id="PF22099">
    <property type="entry name" value="MRS2-like"/>
    <property type="match status" value="1"/>
</dbReference>
<evidence type="ECO:0000256" key="3">
    <source>
        <dbReference type="ARBA" id="ARBA00022692"/>
    </source>
</evidence>
<keyword evidence="3 6" id="KW-0812">Transmembrane</keyword>
<dbReference type="AlphaFoldDB" id="A0AA39AHJ4"/>
<dbReference type="SUPFAM" id="SSF144083">
    <property type="entry name" value="Magnesium transport protein CorA, transmembrane region"/>
    <property type="match status" value="1"/>
</dbReference>
<evidence type="ECO:0000313" key="7">
    <source>
        <dbReference type="EMBL" id="KAJ9707766.1"/>
    </source>
</evidence>
<dbReference type="InterPro" id="IPR039204">
    <property type="entry name" value="MRS2-like"/>
</dbReference>
<organism evidence="7 8">
    <name type="scientific">Vitis rotundifolia</name>
    <name type="common">Muscadine grape</name>
    <dbReference type="NCBI Taxonomy" id="103349"/>
    <lineage>
        <taxon>Eukaryota</taxon>
        <taxon>Viridiplantae</taxon>
        <taxon>Streptophyta</taxon>
        <taxon>Embryophyta</taxon>
        <taxon>Tracheophyta</taxon>
        <taxon>Spermatophyta</taxon>
        <taxon>Magnoliopsida</taxon>
        <taxon>eudicotyledons</taxon>
        <taxon>Gunneridae</taxon>
        <taxon>Pentapetalae</taxon>
        <taxon>rosids</taxon>
        <taxon>Vitales</taxon>
        <taxon>Vitaceae</taxon>
        <taxon>Viteae</taxon>
        <taxon>Vitis</taxon>
    </lineage>
</organism>
<reference evidence="7 8" key="1">
    <citation type="journal article" date="2023" name="BMC Biotechnol.">
        <title>Vitis rotundifolia cv Carlos genome sequencing.</title>
        <authorList>
            <person name="Huff M."/>
            <person name="Hulse-Kemp A."/>
            <person name="Scheffler B."/>
            <person name="Youngblood R."/>
            <person name="Simpson S."/>
            <person name="Babiker E."/>
            <person name="Staton M."/>
        </authorList>
    </citation>
    <scope>NUCLEOTIDE SEQUENCE [LARGE SCALE GENOMIC DNA]</scope>
    <source>
        <tissue evidence="7">Leaf</tissue>
    </source>
</reference>
<feature type="transmembrane region" description="Helical" evidence="6">
    <location>
        <begin position="285"/>
        <end position="306"/>
    </location>
</feature>
<dbReference type="CDD" id="cd12823">
    <property type="entry name" value="Mrs2_Mfm1p-like"/>
    <property type="match status" value="1"/>
</dbReference>
<dbReference type="PANTHER" id="PTHR13890:SF39">
    <property type="entry name" value="MAGNESIUM TRANSPORTER MRS2-5"/>
    <property type="match status" value="1"/>
</dbReference>
<comment type="similarity">
    <text evidence="2 6">Belongs to the CorA metal ion transporter (MIT) (TC 1.A.35.5) family.</text>
</comment>
<dbReference type="GO" id="GO:0015095">
    <property type="term" value="F:magnesium ion transmembrane transporter activity"/>
    <property type="evidence" value="ECO:0007669"/>
    <property type="project" value="TreeGrafter"/>
</dbReference>
<evidence type="ECO:0000256" key="4">
    <source>
        <dbReference type="ARBA" id="ARBA00022989"/>
    </source>
</evidence>
<dbReference type="Proteomes" id="UP001168098">
    <property type="component" value="Unassembled WGS sequence"/>
</dbReference>
<keyword evidence="6" id="KW-0406">Ion transport</keyword>
<comment type="function">
    <text evidence="6">Magnesium transporter that may mediate the influx of magnesium.</text>
</comment>
<dbReference type="InterPro" id="IPR045863">
    <property type="entry name" value="CorA_TM1_TM2"/>
</dbReference>
<evidence type="ECO:0000256" key="6">
    <source>
        <dbReference type="RuleBase" id="RU366041"/>
    </source>
</evidence>
<keyword evidence="5 6" id="KW-0472">Membrane</keyword>
<comment type="caution">
    <text evidence="7">The sequence shown here is derived from an EMBL/GenBank/DDBJ whole genome shotgun (WGS) entry which is preliminary data.</text>
</comment>
<gene>
    <name evidence="7" type="ORF">PVL29_000033</name>
</gene>
<dbReference type="Gene3D" id="1.20.58.340">
    <property type="entry name" value="Magnesium transport protein CorA, transmembrane region"/>
    <property type="match status" value="2"/>
</dbReference>
<name>A0AA39AHJ4_VITRO</name>
<feature type="transmembrane region" description="Helical" evidence="6">
    <location>
        <begin position="318"/>
        <end position="341"/>
    </location>
</feature>
<dbReference type="EMBL" id="JARBHA010000001">
    <property type="protein sequence ID" value="KAJ9707766.1"/>
    <property type="molecule type" value="Genomic_DNA"/>
</dbReference>
<evidence type="ECO:0000256" key="2">
    <source>
        <dbReference type="ARBA" id="ARBA00007535"/>
    </source>
</evidence>
<keyword evidence="6" id="KW-0813">Transport</keyword>
<evidence type="ECO:0000313" key="8">
    <source>
        <dbReference type="Proteomes" id="UP001168098"/>
    </source>
</evidence>
<accession>A0AA39AHJ4</accession>
<dbReference type="GO" id="GO:0016020">
    <property type="term" value="C:membrane"/>
    <property type="evidence" value="ECO:0007669"/>
    <property type="project" value="UniProtKB-SubCell"/>
</dbReference>
<dbReference type="PANTHER" id="PTHR13890">
    <property type="entry name" value="RNA SPLICING PROTEIN MRS2, MITOCHONDRIAL"/>
    <property type="match status" value="1"/>
</dbReference>
<proteinExistence type="inferred from homology"/>
<evidence type="ECO:0000256" key="1">
    <source>
        <dbReference type="ARBA" id="ARBA00004141"/>
    </source>
</evidence>
<protein>
    <recommendedName>
        <fullName evidence="6">Magnesium transporter</fullName>
    </recommendedName>
</protein>
<keyword evidence="4 6" id="KW-1133">Transmembrane helix</keyword>
<keyword evidence="8" id="KW-1185">Reference proteome</keyword>
<sequence length="349" mass="39650">MRYCSLPARDLRLLDPLFIYPSTILGREKAIVVNLEQIRCIITAEEVILMNSLDGCVVQYKSELCKRLQNNKDQADDLPFEFRALELALELTCMSLDAQVKELEMEIYPVLDELASSISTLNLERVRRFKGHLLALTQRVQKVRDEIEHLMDDDGDMAEMYLTEKKQRMEAYPWNDLHSLSNMSGGTRVLPASAPASPVESINGSQRLQRAFSTIMNSSKHGSFTGSSNNGENIEQLEMLLEAYFVFIDNTLNKLLSLKEYIDDTEDLINIKLGNVQNQLIQFELLLTAATFVATIFAAVTGVFGMNFTATIFDYPSAFNWVLVITGVICGFLYFSFLLYFRHKKVFPS</sequence>
<dbReference type="Gene3D" id="2.40.128.330">
    <property type="match status" value="1"/>
</dbReference>
<comment type="subcellular location">
    <subcellularLocation>
        <location evidence="1 6">Membrane</location>
        <topology evidence="1 6">Multi-pass membrane protein</topology>
    </subcellularLocation>
</comment>
<keyword evidence="6" id="KW-0460">Magnesium</keyword>